<dbReference type="EMBL" id="JALLPJ020000204">
    <property type="protein sequence ID" value="KAL3798788.1"/>
    <property type="molecule type" value="Genomic_DNA"/>
</dbReference>
<dbReference type="SUPFAM" id="SSF46565">
    <property type="entry name" value="Chaperone J-domain"/>
    <property type="match status" value="1"/>
</dbReference>
<accession>A0ABD3QED6</accession>
<feature type="coiled-coil region" evidence="1">
    <location>
        <begin position="86"/>
        <end position="209"/>
    </location>
</feature>
<keyword evidence="4" id="KW-1185">Reference proteome</keyword>
<sequence>MVASLSHYELLGLQPDATEEQINTAYKLMAKSLHPDKNRFGSTLMKQINAAKETLLDRRARSRYDHDDLISHQRGNGRHGVSSHEVRRLQSELADAHRQLSAAERKCTNLKRSHTDLLNRVKNLERERDDIAHKFESEEKRMHKQFENKYKKLEKKMNTLNATNHQLEKENLDHARRIDTYEIKIERISRELREERRNYASQLADAKEKTSKKITEVKKSMSMRSKHVSKASLGIVVDTMKSKCDRAFFRAAQHIPLIISIHGKLSSNMVTSISHYDYLV</sequence>
<evidence type="ECO:0000313" key="4">
    <source>
        <dbReference type="Proteomes" id="UP001530400"/>
    </source>
</evidence>
<evidence type="ECO:0000259" key="2">
    <source>
        <dbReference type="PROSITE" id="PS50076"/>
    </source>
</evidence>
<dbReference type="Proteomes" id="UP001530400">
    <property type="component" value="Unassembled WGS sequence"/>
</dbReference>
<protein>
    <recommendedName>
        <fullName evidence="2">J domain-containing protein</fullName>
    </recommendedName>
</protein>
<keyword evidence="1" id="KW-0175">Coiled coil</keyword>
<name>A0ABD3QED6_9STRA</name>
<dbReference type="InterPro" id="IPR001623">
    <property type="entry name" value="DnaJ_domain"/>
</dbReference>
<dbReference type="PANTHER" id="PTHR24074">
    <property type="entry name" value="CO-CHAPERONE PROTEIN DJLA"/>
    <property type="match status" value="1"/>
</dbReference>
<comment type="caution">
    <text evidence="3">The sequence shown here is derived from an EMBL/GenBank/DDBJ whole genome shotgun (WGS) entry which is preliminary data.</text>
</comment>
<dbReference type="PROSITE" id="PS50076">
    <property type="entry name" value="DNAJ_2"/>
    <property type="match status" value="1"/>
</dbReference>
<dbReference type="Gene3D" id="1.10.287.110">
    <property type="entry name" value="DnaJ domain"/>
    <property type="match status" value="1"/>
</dbReference>
<dbReference type="SUPFAM" id="SSF57997">
    <property type="entry name" value="Tropomyosin"/>
    <property type="match status" value="1"/>
</dbReference>
<dbReference type="InterPro" id="IPR050817">
    <property type="entry name" value="DjlA_DnaK_co-chaperone"/>
</dbReference>
<dbReference type="InterPro" id="IPR036869">
    <property type="entry name" value="J_dom_sf"/>
</dbReference>
<dbReference type="Pfam" id="PF00226">
    <property type="entry name" value="DnaJ"/>
    <property type="match status" value="1"/>
</dbReference>
<evidence type="ECO:0000256" key="1">
    <source>
        <dbReference type="SAM" id="Coils"/>
    </source>
</evidence>
<gene>
    <name evidence="3" type="ORF">ACHAWO_012032</name>
</gene>
<proteinExistence type="predicted"/>
<dbReference type="SMART" id="SM00271">
    <property type="entry name" value="DnaJ"/>
    <property type="match status" value="1"/>
</dbReference>
<reference evidence="3 4" key="1">
    <citation type="submission" date="2024-10" db="EMBL/GenBank/DDBJ databases">
        <title>Updated reference genomes for cyclostephanoid diatoms.</title>
        <authorList>
            <person name="Roberts W.R."/>
            <person name="Alverson A.J."/>
        </authorList>
    </citation>
    <scope>NUCLEOTIDE SEQUENCE [LARGE SCALE GENOMIC DNA]</scope>
    <source>
        <strain evidence="3 4">AJA010-31</strain>
    </source>
</reference>
<dbReference type="PRINTS" id="PR00625">
    <property type="entry name" value="JDOMAIN"/>
</dbReference>
<dbReference type="Gene3D" id="1.10.287.1490">
    <property type="match status" value="1"/>
</dbReference>
<organism evidence="3 4">
    <name type="scientific">Cyclotella atomus</name>
    <dbReference type="NCBI Taxonomy" id="382360"/>
    <lineage>
        <taxon>Eukaryota</taxon>
        <taxon>Sar</taxon>
        <taxon>Stramenopiles</taxon>
        <taxon>Ochrophyta</taxon>
        <taxon>Bacillariophyta</taxon>
        <taxon>Coscinodiscophyceae</taxon>
        <taxon>Thalassiosirophycidae</taxon>
        <taxon>Stephanodiscales</taxon>
        <taxon>Stephanodiscaceae</taxon>
        <taxon>Cyclotella</taxon>
    </lineage>
</organism>
<dbReference type="AlphaFoldDB" id="A0ABD3QED6"/>
<dbReference type="CDD" id="cd06257">
    <property type="entry name" value="DnaJ"/>
    <property type="match status" value="1"/>
</dbReference>
<feature type="domain" description="J" evidence="2">
    <location>
        <begin position="6"/>
        <end position="68"/>
    </location>
</feature>
<evidence type="ECO:0000313" key="3">
    <source>
        <dbReference type="EMBL" id="KAL3798788.1"/>
    </source>
</evidence>